<sequence>EILSTLRMAHERITLIAQAFIAIEALSTGVILNMNDEMGTICLKMATFTPCDEYPAHLSATCFASNFTILSSWQFVGRIFLRIIVINCTLIIMKITNDFLEWSRQPLVSVFVEG</sequence>
<organism evidence="1">
    <name type="scientific">Clastoptera arizonana</name>
    <name type="common">Arizona spittle bug</name>
    <dbReference type="NCBI Taxonomy" id="38151"/>
    <lineage>
        <taxon>Eukaryota</taxon>
        <taxon>Metazoa</taxon>
        <taxon>Ecdysozoa</taxon>
        <taxon>Arthropoda</taxon>
        <taxon>Hexapoda</taxon>
        <taxon>Insecta</taxon>
        <taxon>Pterygota</taxon>
        <taxon>Neoptera</taxon>
        <taxon>Paraneoptera</taxon>
        <taxon>Hemiptera</taxon>
        <taxon>Auchenorrhyncha</taxon>
        <taxon>Cercopoidea</taxon>
        <taxon>Clastopteridae</taxon>
        <taxon>Clastoptera</taxon>
    </lineage>
</organism>
<proteinExistence type="predicted"/>
<protein>
    <submittedName>
        <fullName evidence="1">Uncharacterized protein</fullName>
    </submittedName>
</protein>
<dbReference type="AlphaFoldDB" id="A0A1B6CDG0"/>
<feature type="non-terminal residue" evidence="1">
    <location>
        <position position="1"/>
    </location>
</feature>
<name>A0A1B6CDG0_9HEMI</name>
<accession>A0A1B6CDG0</accession>
<feature type="non-terminal residue" evidence="1">
    <location>
        <position position="114"/>
    </location>
</feature>
<gene>
    <name evidence="1" type="ORF">g.45385</name>
</gene>
<evidence type="ECO:0000313" key="1">
    <source>
        <dbReference type="EMBL" id="JAS11405.1"/>
    </source>
</evidence>
<dbReference type="EMBL" id="GEDC01025893">
    <property type="protein sequence ID" value="JAS11405.1"/>
    <property type="molecule type" value="Transcribed_RNA"/>
</dbReference>
<reference evidence="1" key="1">
    <citation type="submission" date="2015-12" db="EMBL/GenBank/DDBJ databases">
        <title>De novo transcriptome assembly of four potential Pierce s Disease insect vectors from Arizona vineyards.</title>
        <authorList>
            <person name="Tassone E.E."/>
        </authorList>
    </citation>
    <scope>NUCLEOTIDE SEQUENCE</scope>
</reference>